<feature type="binding site" evidence="9">
    <location>
        <position position="87"/>
    </location>
    <ligand>
        <name>L-citrulline</name>
        <dbReference type="ChEBI" id="CHEBI:57743"/>
    </ligand>
</feature>
<keyword evidence="9" id="KW-0963">Cytoplasm</keyword>
<dbReference type="GO" id="GO:0000050">
    <property type="term" value="P:urea cycle"/>
    <property type="evidence" value="ECO:0007669"/>
    <property type="project" value="TreeGrafter"/>
</dbReference>
<dbReference type="SUPFAM" id="SSF69864">
    <property type="entry name" value="Argininosuccinate synthetase, C-terminal domain"/>
    <property type="match status" value="1"/>
</dbReference>
<evidence type="ECO:0000256" key="3">
    <source>
        <dbReference type="ARBA" id="ARBA00012286"/>
    </source>
</evidence>
<dbReference type="Pfam" id="PF00764">
    <property type="entry name" value="Arginosuc_synth"/>
    <property type="match status" value="1"/>
</dbReference>
<comment type="catalytic activity">
    <reaction evidence="9">
        <text>L-citrulline + L-aspartate + ATP = 2-(N(omega)-L-arginino)succinate + AMP + diphosphate + H(+)</text>
        <dbReference type="Rhea" id="RHEA:10932"/>
        <dbReference type="ChEBI" id="CHEBI:15378"/>
        <dbReference type="ChEBI" id="CHEBI:29991"/>
        <dbReference type="ChEBI" id="CHEBI:30616"/>
        <dbReference type="ChEBI" id="CHEBI:33019"/>
        <dbReference type="ChEBI" id="CHEBI:57472"/>
        <dbReference type="ChEBI" id="CHEBI:57743"/>
        <dbReference type="ChEBI" id="CHEBI:456215"/>
        <dbReference type="EC" id="6.3.4.5"/>
    </reaction>
</comment>
<dbReference type="InterPro" id="IPR018223">
    <property type="entry name" value="Arginosuc_synth_CS"/>
</dbReference>
<name>A0A388T8I0_TERA1</name>
<dbReference type="Pfam" id="PF20979">
    <property type="entry name" value="Arginosuc_syn_C"/>
    <property type="match status" value="1"/>
</dbReference>
<dbReference type="PROSITE" id="PS00565">
    <property type="entry name" value="ARGININOSUCCIN_SYN_2"/>
    <property type="match status" value="1"/>
</dbReference>
<dbReference type="Gene3D" id="3.40.50.620">
    <property type="entry name" value="HUPs"/>
    <property type="match status" value="1"/>
</dbReference>
<proteinExistence type="inferred from homology"/>
<dbReference type="GO" id="GO:0005524">
    <property type="term" value="F:ATP binding"/>
    <property type="evidence" value="ECO:0007669"/>
    <property type="project" value="UniProtKB-UniRule"/>
</dbReference>
<dbReference type="Gene3D" id="1.20.5.470">
    <property type="entry name" value="Single helix bin"/>
    <property type="match status" value="1"/>
</dbReference>
<feature type="binding site" evidence="9">
    <location>
        <position position="123"/>
    </location>
    <ligand>
        <name>L-aspartate</name>
        <dbReference type="ChEBI" id="CHEBI:29991"/>
    </ligand>
</feature>
<evidence type="ECO:0000256" key="7">
    <source>
        <dbReference type="ARBA" id="ARBA00022741"/>
    </source>
</evidence>
<dbReference type="SUPFAM" id="SSF52402">
    <property type="entry name" value="Adenine nucleotide alpha hydrolases-like"/>
    <property type="match status" value="1"/>
</dbReference>
<feature type="binding site" evidence="9">
    <location>
        <position position="92"/>
    </location>
    <ligand>
        <name>L-citrulline</name>
        <dbReference type="ChEBI" id="CHEBI:57743"/>
    </ligand>
</feature>
<dbReference type="GO" id="GO:0006526">
    <property type="term" value="P:L-arginine biosynthetic process"/>
    <property type="evidence" value="ECO:0007669"/>
    <property type="project" value="UniProtKB-UniRule"/>
</dbReference>
<feature type="binding site" evidence="9">
    <location>
        <position position="124"/>
    </location>
    <ligand>
        <name>L-aspartate</name>
        <dbReference type="ChEBI" id="CHEBI:29991"/>
    </ligand>
</feature>
<dbReference type="Gene3D" id="3.90.1260.10">
    <property type="entry name" value="Argininosuccinate synthetase, chain A, domain 2"/>
    <property type="match status" value="1"/>
</dbReference>
<feature type="binding site" evidence="9">
    <location>
        <position position="119"/>
    </location>
    <ligand>
        <name>L-aspartate</name>
        <dbReference type="ChEBI" id="CHEBI:29991"/>
    </ligand>
</feature>
<dbReference type="FunFam" id="3.90.1260.10:FF:000007">
    <property type="entry name" value="Argininosuccinate synthase"/>
    <property type="match status" value="1"/>
</dbReference>
<feature type="binding site" evidence="9">
    <location>
        <position position="123"/>
    </location>
    <ligand>
        <name>L-citrulline</name>
        <dbReference type="ChEBI" id="CHEBI:57743"/>
    </ligand>
</feature>
<dbReference type="HAMAP" id="MF_00005">
    <property type="entry name" value="Arg_succ_synth_type1"/>
    <property type="match status" value="1"/>
</dbReference>
<feature type="binding site" evidence="9">
    <location>
        <position position="275"/>
    </location>
    <ligand>
        <name>L-citrulline</name>
        <dbReference type="ChEBI" id="CHEBI:57743"/>
    </ligand>
</feature>
<gene>
    <name evidence="9 12" type="primary">argG</name>
    <name evidence="12" type="ORF">NO1_0014</name>
</gene>
<feature type="binding site" evidence="9">
    <location>
        <position position="117"/>
    </location>
    <ligand>
        <name>ATP</name>
        <dbReference type="ChEBI" id="CHEBI:30616"/>
    </ligand>
</feature>
<dbReference type="GO" id="GO:0004055">
    <property type="term" value="F:argininosuccinate synthase activity"/>
    <property type="evidence" value="ECO:0007669"/>
    <property type="project" value="UniProtKB-UniRule"/>
</dbReference>
<dbReference type="AlphaFoldDB" id="A0A388T8I0"/>
<comment type="similarity">
    <text evidence="9">Belongs to the argininosuccinate synthase family. Type 1 subfamily.</text>
</comment>
<sequence length="403" mass="45286">MVKKAVLAYSGGLDTSIMIHWLRENYGCEVIAYAADVGQGLRELDDLQERAKAAGASKVYVLDLRREFVEEYIWPTLKAGAVYESKYLLGTSFARPVIAKHQVEIARKEKADAVAHGATGKGNDQVRFELTFMALDPSLQIIAPWRDPKWNINSREEAVDYAHKHNIPLKITKKRIYSEDANLWHISHEGAELEDPWQEARDSVFNISNTLEKAPDKAEYIELDFKQGVPVALNGKKLSVVELLLQLNEIGGKHAVGQIDIVENRLVGMKSRGVYETPGGSILYAAHDQLEQLVLDKETYHLKQHLAHKYAELVYNGQWFTLAREALDAFVNKTQEKMDGTVRLKLYKGNIVPAGAKSPHSLYLENLASFTNSELYDQKDAAGFIRCFGLPLKVAKLQQPPKS</sequence>
<comment type="subcellular location">
    <subcellularLocation>
        <location evidence="9">Cytoplasm</location>
    </subcellularLocation>
</comment>
<dbReference type="PROSITE" id="PS00564">
    <property type="entry name" value="ARGININOSUCCIN_SYN_1"/>
    <property type="match status" value="1"/>
</dbReference>
<feature type="domain" description="Arginosuccinate synthase-like N-terminal" evidence="10">
    <location>
        <begin position="4"/>
        <end position="168"/>
    </location>
</feature>
<dbReference type="NCBIfam" id="TIGR00032">
    <property type="entry name" value="argG"/>
    <property type="match status" value="1"/>
</dbReference>
<keyword evidence="5 9" id="KW-0436">Ligase</keyword>
<feature type="binding site" evidence="9">
    <location>
        <position position="187"/>
    </location>
    <ligand>
        <name>L-citrulline</name>
        <dbReference type="ChEBI" id="CHEBI:57743"/>
    </ligand>
</feature>
<dbReference type="InterPro" id="IPR023434">
    <property type="entry name" value="Arginosuc_synth_type_1_subfam"/>
</dbReference>
<comment type="subunit">
    <text evidence="2 9">Homotetramer.</text>
</comment>
<feature type="binding site" evidence="9">
    <location>
        <position position="178"/>
    </location>
    <ligand>
        <name>L-citrulline</name>
        <dbReference type="ChEBI" id="CHEBI:57743"/>
    </ligand>
</feature>
<evidence type="ECO:0000256" key="6">
    <source>
        <dbReference type="ARBA" id="ARBA00022605"/>
    </source>
</evidence>
<comment type="pathway">
    <text evidence="1 9">Amino-acid biosynthesis; L-arginine biosynthesis; L-arginine from L-ornithine and carbamoyl phosphate: step 2/3.</text>
</comment>
<dbReference type="Proteomes" id="UP000269352">
    <property type="component" value="Unassembled WGS sequence"/>
</dbReference>
<comment type="caution">
    <text evidence="12">The sequence shown here is derived from an EMBL/GenBank/DDBJ whole genome shotgun (WGS) entry which is preliminary data.</text>
</comment>
<feature type="binding site" evidence="9">
    <location>
        <position position="35"/>
    </location>
    <ligand>
        <name>ATP</name>
        <dbReference type="ChEBI" id="CHEBI:30616"/>
    </ligand>
</feature>
<dbReference type="GO" id="GO:0005737">
    <property type="term" value="C:cytoplasm"/>
    <property type="evidence" value="ECO:0007669"/>
    <property type="project" value="UniProtKB-SubCell"/>
</dbReference>
<feature type="binding site" evidence="9">
    <location>
        <begin position="8"/>
        <end position="16"/>
    </location>
    <ligand>
        <name>ATP</name>
        <dbReference type="ChEBI" id="CHEBI:30616"/>
    </ligand>
</feature>
<evidence type="ECO:0000256" key="2">
    <source>
        <dbReference type="ARBA" id="ARBA00011881"/>
    </source>
</evidence>
<evidence type="ECO:0000256" key="8">
    <source>
        <dbReference type="ARBA" id="ARBA00022840"/>
    </source>
</evidence>
<keyword evidence="8 9" id="KW-0067">ATP-binding</keyword>
<evidence type="ECO:0000256" key="5">
    <source>
        <dbReference type="ARBA" id="ARBA00022598"/>
    </source>
</evidence>
<dbReference type="EC" id="6.3.4.5" evidence="3 9"/>
<dbReference type="FunFam" id="3.40.50.620:FF:000019">
    <property type="entry name" value="Argininosuccinate synthase"/>
    <property type="match status" value="1"/>
</dbReference>
<evidence type="ECO:0000256" key="1">
    <source>
        <dbReference type="ARBA" id="ARBA00004967"/>
    </source>
</evidence>
<dbReference type="UniPathway" id="UPA00068">
    <property type="reaction ID" value="UER00113"/>
</dbReference>
<evidence type="ECO:0000259" key="11">
    <source>
        <dbReference type="Pfam" id="PF20979"/>
    </source>
</evidence>
<keyword evidence="6 9" id="KW-0028">Amino-acid biosynthesis</keyword>
<keyword evidence="13" id="KW-1185">Reference proteome</keyword>
<evidence type="ECO:0000256" key="4">
    <source>
        <dbReference type="ARBA" id="ARBA00022571"/>
    </source>
</evidence>
<feature type="domain" description="Arginosuccinate synthase C-terminal" evidence="11">
    <location>
        <begin position="177"/>
        <end position="394"/>
    </location>
</feature>
<evidence type="ECO:0000259" key="10">
    <source>
        <dbReference type="Pfam" id="PF00764"/>
    </source>
</evidence>
<dbReference type="CDD" id="cd01999">
    <property type="entry name" value="ASS"/>
    <property type="match status" value="1"/>
</dbReference>
<evidence type="ECO:0000313" key="12">
    <source>
        <dbReference type="EMBL" id="GBR72494.1"/>
    </source>
</evidence>
<dbReference type="PANTHER" id="PTHR11587">
    <property type="entry name" value="ARGININOSUCCINATE SYNTHASE"/>
    <property type="match status" value="1"/>
</dbReference>
<dbReference type="InterPro" id="IPR048268">
    <property type="entry name" value="Arginosuc_syn_C"/>
</dbReference>
<dbReference type="InterPro" id="IPR024074">
    <property type="entry name" value="AS_cat/multimer_dom_body"/>
</dbReference>
<organism evidence="12 13">
    <name type="scientific">Termititenax aidoneus</name>
    <dbReference type="NCBI Taxonomy" id="2218524"/>
    <lineage>
        <taxon>Bacteria</taxon>
        <taxon>Bacillati</taxon>
        <taxon>Candidatus Margulisiibacteriota</taxon>
        <taxon>Candidatus Termititenacia</taxon>
        <taxon>Candidatus Termititenacales</taxon>
        <taxon>Candidatus Termititenacaceae</taxon>
        <taxon>Candidatus Termititenax</taxon>
    </lineage>
</organism>
<reference evidence="12 13" key="1">
    <citation type="journal article" date="2019" name="ISME J.">
        <title>Genome analyses of uncultured TG2/ZB3 bacteria in 'Margulisbacteria' specifically attached to ectosymbiotic spirochetes of protists in the termite gut.</title>
        <authorList>
            <person name="Utami Y.D."/>
            <person name="Kuwahara H."/>
            <person name="Igai K."/>
            <person name="Murakami T."/>
            <person name="Sugaya K."/>
            <person name="Morikawa T."/>
            <person name="Nagura Y."/>
            <person name="Yuki M."/>
            <person name="Deevong P."/>
            <person name="Inoue T."/>
            <person name="Kihara K."/>
            <person name="Lo N."/>
            <person name="Yamada A."/>
            <person name="Ohkuma M."/>
            <person name="Hongoh Y."/>
        </authorList>
    </citation>
    <scope>NUCLEOTIDE SEQUENCE [LARGE SCALE GENOMIC DNA]</scope>
    <source>
        <strain evidence="12">NkOx7-01</strain>
    </source>
</reference>
<evidence type="ECO:0000256" key="9">
    <source>
        <dbReference type="HAMAP-Rule" id="MF_00005"/>
    </source>
</evidence>
<feature type="binding site" evidence="9">
    <location>
        <position position="263"/>
    </location>
    <ligand>
        <name>L-citrulline</name>
        <dbReference type="ChEBI" id="CHEBI:57743"/>
    </ligand>
</feature>
<feature type="binding site" evidence="9">
    <location>
        <position position="127"/>
    </location>
    <ligand>
        <name>L-citrulline</name>
        <dbReference type="ChEBI" id="CHEBI:57743"/>
    </ligand>
</feature>
<dbReference type="InterPro" id="IPR001518">
    <property type="entry name" value="Arginosuc_synth"/>
</dbReference>
<accession>A0A388T8I0</accession>
<keyword evidence="7 9" id="KW-0547">Nucleotide-binding</keyword>
<dbReference type="NCBIfam" id="NF001770">
    <property type="entry name" value="PRK00509.1"/>
    <property type="match status" value="1"/>
</dbReference>
<evidence type="ECO:0000313" key="13">
    <source>
        <dbReference type="Proteomes" id="UP000269352"/>
    </source>
</evidence>
<dbReference type="PANTHER" id="PTHR11587:SF2">
    <property type="entry name" value="ARGININOSUCCINATE SYNTHASE"/>
    <property type="match status" value="1"/>
</dbReference>
<dbReference type="GO" id="GO:0000053">
    <property type="term" value="P:argininosuccinate metabolic process"/>
    <property type="evidence" value="ECO:0007669"/>
    <property type="project" value="TreeGrafter"/>
</dbReference>
<keyword evidence="4 9" id="KW-0055">Arginine biosynthesis</keyword>
<dbReference type="InterPro" id="IPR014729">
    <property type="entry name" value="Rossmann-like_a/b/a_fold"/>
</dbReference>
<protein>
    <recommendedName>
        <fullName evidence="3 9">Argininosuccinate synthase</fullName>
        <ecNumber evidence="3 9">6.3.4.5</ecNumber>
    </recommendedName>
    <alternativeName>
        <fullName evidence="9">Citrulline--aspartate ligase</fullName>
    </alternativeName>
</protein>
<dbReference type="EMBL" id="BGZN01000001">
    <property type="protein sequence ID" value="GBR72494.1"/>
    <property type="molecule type" value="Genomic_DNA"/>
</dbReference>
<dbReference type="InterPro" id="IPR048267">
    <property type="entry name" value="Arginosuc_syn_N"/>
</dbReference>